<protein>
    <recommendedName>
        <fullName evidence="3">Nucleic-acid-binding protein from mobile element jockey</fullName>
    </recommendedName>
</protein>
<organism evidence="1 2">
    <name type="scientific">Rhamnusium bicolor</name>
    <dbReference type="NCBI Taxonomy" id="1586634"/>
    <lineage>
        <taxon>Eukaryota</taxon>
        <taxon>Metazoa</taxon>
        <taxon>Ecdysozoa</taxon>
        <taxon>Arthropoda</taxon>
        <taxon>Hexapoda</taxon>
        <taxon>Insecta</taxon>
        <taxon>Pterygota</taxon>
        <taxon>Neoptera</taxon>
        <taxon>Endopterygota</taxon>
        <taxon>Coleoptera</taxon>
        <taxon>Polyphaga</taxon>
        <taxon>Cucujiformia</taxon>
        <taxon>Chrysomeloidea</taxon>
        <taxon>Cerambycidae</taxon>
        <taxon>Lepturinae</taxon>
        <taxon>Rhagiini</taxon>
        <taxon>Rhamnusium</taxon>
    </lineage>
</organism>
<dbReference type="AlphaFoldDB" id="A0AAV8X030"/>
<evidence type="ECO:0000313" key="1">
    <source>
        <dbReference type="EMBL" id="KAJ8931866.1"/>
    </source>
</evidence>
<accession>A0AAV8X030</accession>
<evidence type="ECO:0008006" key="3">
    <source>
        <dbReference type="Google" id="ProtNLM"/>
    </source>
</evidence>
<dbReference type="EMBL" id="JANEYF010004209">
    <property type="protein sequence ID" value="KAJ8931866.1"/>
    <property type="molecule type" value="Genomic_DNA"/>
</dbReference>
<reference evidence="1" key="1">
    <citation type="journal article" date="2023" name="Insect Mol. Biol.">
        <title>Genome sequencing provides insights into the evolution of gene families encoding plant cell wall-degrading enzymes in longhorned beetles.</title>
        <authorList>
            <person name="Shin N.R."/>
            <person name="Okamura Y."/>
            <person name="Kirsch R."/>
            <person name="Pauchet Y."/>
        </authorList>
    </citation>
    <scope>NUCLEOTIDE SEQUENCE</scope>
    <source>
        <strain evidence="1">RBIC_L_NR</strain>
    </source>
</reference>
<comment type="caution">
    <text evidence="1">The sequence shown here is derived from an EMBL/GenBank/DDBJ whole genome shotgun (WGS) entry which is preliminary data.</text>
</comment>
<keyword evidence="2" id="KW-1185">Reference proteome</keyword>
<sequence length="143" mass="16359">MYRLQVRPYIPSPLYCVRCQLFGHIALKCTREPKCVCGKTPQGGKPCETPYKCVNCEDTHSARDPKCSKYLQEVAIQKVKITEKLSYAEAKRKVIINTPIPGLSYAQSMQSPTKWAMKPRIIKELIPQLTQVVNQIMKEFVNK</sequence>
<gene>
    <name evidence="1" type="ORF">NQ314_015132</name>
</gene>
<dbReference type="Proteomes" id="UP001162156">
    <property type="component" value="Unassembled WGS sequence"/>
</dbReference>
<proteinExistence type="predicted"/>
<evidence type="ECO:0000313" key="2">
    <source>
        <dbReference type="Proteomes" id="UP001162156"/>
    </source>
</evidence>
<name>A0AAV8X030_9CUCU</name>